<comment type="caution">
    <text evidence="1">The sequence shown here is derived from an EMBL/GenBank/DDBJ whole genome shotgun (WGS) entry which is preliminary data.</text>
</comment>
<accession>A0A2A6RLZ3</accession>
<reference evidence="2" key="1">
    <citation type="submission" date="2017-08" db="EMBL/GenBank/DDBJ databases">
        <authorList>
            <person name="Grouzdev D.S."/>
            <person name="Gaisin V.A."/>
            <person name="Rysina M.S."/>
            <person name="Gorlenko V.M."/>
        </authorList>
    </citation>
    <scope>NUCLEOTIDE SEQUENCE [LARGE SCALE GENOMIC DNA]</scope>
    <source>
        <strain evidence="2">Kir15-3F</strain>
    </source>
</reference>
<organism evidence="1 2">
    <name type="scientific">Candidatus Viridilinea mediisalina</name>
    <dbReference type="NCBI Taxonomy" id="2024553"/>
    <lineage>
        <taxon>Bacteria</taxon>
        <taxon>Bacillati</taxon>
        <taxon>Chloroflexota</taxon>
        <taxon>Chloroflexia</taxon>
        <taxon>Chloroflexales</taxon>
        <taxon>Chloroflexineae</taxon>
        <taxon>Oscillochloridaceae</taxon>
        <taxon>Candidatus Viridilinea</taxon>
    </lineage>
</organism>
<gene>
    <name evidence="1" type="ORF">CJ255_05380</name>
</gene>
<name>A0A2A6RLZ3_9CHLR</name>
<dbReference type="Proteomes" id="UP000220527">
    <property type="component" value="Unassembled WGS sequence"/>
</dbReference>
<protein>
    <submittedName>
        <fullName evidence="1">Uncharacterized protein</fullName>
    </submittedName>
</protein>
<sequence length="60" mass="6340">MKRTRGGVVRSITGATHASLPFFFDKANERTSGIWAPQAGLGHVTVRAQSHAITVASPPP</sequence>
<dbReference type="EMBL" id="NQWI01000015">
    <property type="protein sequence ID" value="PDW04124.1"/>
    <property type="molecule type" value="Genomic_DNA"/>
</dbReference>
<dbReference type="AlphaFoldDB" id="A0A2A6RLZ3"/>
<evidence type="ECO:0000313" key="1">
    <source>
        <dbReference type="EMBL" id="PDW04124.1"/>
    </source>
</evidence>
<evidence type="ECO:0000313" key="2">
    <source>
        <dbReference type="Proteomes" id="UP000220527"/>
    </source>
</evidence>
<proteinExistence type="predicted"/>
<keyword evidence="2" id="KW-1185">Reference proteome</keyword>